<dbReference type="KEGG" id="otd:J1M35_19190"/>
<name>A0A975H3D5_9BURK</name>
<evidence type="ECO:0000313" key="1">
    <source>
        <dbReference type="EMBL" id="QTD45121.1"/>
    </source>
</evidence>
<proteinExistence type="predicted"/>
<sequence length="135" mass="15089">MNRTLPRHAYWPLDYGWSQRGGPWSELTDVMLIAQTQGDEGTAQALADWVARQGSEPAEVDGCVRDVFYAGGVRGYLDKTDAGATLYLHSHGEDAFDSLSHYSRQIAKLVQSRGGMPLTWTEARHDRADHQLSWP</sequence>
<dbReference type="RefSeq" id="WP_208008873.1">
    <property type="nucleotide sequence ID" value="NZ_CP071796.1"/>
</dbReference>
<dbReference type="Proteomes" id="UP000663903">
    <property type="component" value="Chromosome"/>
</dbReference>
<dbReference type="AlphaFoldDB" id="A0A975H3D5"/>
<evidence type="ECO:0000313" key="2">
    <source>
        <dbReference type="Proteomes" id="UP000663903"/>
    </source>
</evidence>
<organism evidence="1 2">
    <name type="scientific">Ottowia testudinis</name>
    <dbReference type="NCBI Taxonomy" id="2816950"/>
    <lineage>
        <taxon>Bacteria</taxon>
        <taxon>Pseudomonadati</taxon>
        <taxon>Pseudomonadota</taxon>
        <taxon>Betaproteobacteria</taxon>
        <taxon>Burkholderiales</taxon>
        <taxon>Comamonadaceae</taxon>
        <taxon>Ottowia</taxon>
    </lineage>
</organism>
<accession>A0A975H3D5</accession>
<protein>
    <submittedName>
        <fullName evidence="1">Uncharacterized protein</fullName>
    </submittedName>
</protein>
<keyword evidence="2" id="KW-1185">Reference proteome</keyword>
<reference evidence="1" key="1">
    <citation type="submission" date="2021-03" db="EMBL/GenBank/DDBJ databases">
        <title>Ottowia sp. 27C isolated from the cloaca of a Giant Asian pond turtle (Heosemys grandis).</title>
        <authorList>
            <person name="Spergser J."/>
            <person name="Busse H.-J."/>
        </authorList>
    </citation>
    <scope>NUCLEOTIDE SEQUENCE</scope>
    <source>
        <strain evidence="1">27C</strain>
    </source>
</reference>
<dbReference type="EMBL" id="CP071796">
    <property type="protein sequence ID" value="QTD45121.1"/>
    <property type="molecule type" value="Genomic_DNA"/>
</dbReference>
<gene>
    <name evidence="1" type="ORF">J1M35_19190</name>
</gene>